<dbReference type="InParanoid" id="F0ZLS1"/>
<proteinExistence type="predicted"/>
<keyword evidence="1" id="KW-0175">Coiled coil</keyword>
<dbReference type="EMBL" id="GL871071">
    <property type="protein sequence ID" value="EGC35106.1"/>
    <property type="molecule type" value="Genomic_DNA"/>
</dbReference>
<dbReference type="OMA" id="HHEQLTI"/>
<dbReference type="GeneID" id="10501776"/>
<feature type="coiled-coil region" evidence="1">
    <location>
        <begin position="54"/>
        <end position="88"/>
    </location>
</feature>
<feature type="compositionally biased region" description="Polar residues" evidence="2">
    <location>
        <begin position="1"/>
        <end position="15"/>
    </location>
</feature>
<feature type="region of interest" description="Disordered" evidence="2">
    <location>
        <begin position="1"/>
        <end position="50"/>
    </location>
</feature>
<dbReference type="RefSeq" id="XP_003288358.1">
    <property type="nucleotide sequence ID" value="XM_003288310.1"/>
</dbReference>
<keyword evidence="4" id="KW-1185">Reference proteome</keyword>
<feature type="compositionally biased region" description="Polar residues" evidence="2">
    <location>
        <begin position="32"/>
        <end position="50"/>
    </location>
</feature>
<dbReference type="AlphaFoldDB" id="F0ZLS1"/>
<organism evidence="3 4">
    <name type="scientific">Dictyostelium purpureum</name>
    <name type="common">Slime mold</name>
    <dbReference type="NCBI Taxonomy" id="5786"/>
    <lineage>
        <taxon>Eukaryota</taxon>
        <taxon>Amoebozoa</taxon>
        <taxon>Evosea</taxon>
        <taxon>Eumycetozoa</taxon>
        <taxon>Dictyostelia</taxon>
        <taxon>Dictyosteliales</taxon>
        <taxon>Dictyosteliaceae</taxon>
        <taxon>Dictyostelium</taxon>
    </lineage>
</organism>
<evidence type="ECO:0000256" key="2">
    <source>
        <dbReference type="SAM" id="MobiDB-lite"/>
    </source>
</evidence>
<evidence type="ECO:0000313" key="3">
    <source>
        <dbReference type="EMBL" id="EGC35106.1"/>
    </source>
</evidence>
<gene>
    <name evidence="3" type="ORF">DICPUDRAFT_97997</name>
</gene>
<evidence type="ECO:0000313" key="4">
    <source>
        <dbReference type="Proteomes" id="UP000001064"/>
    </source>
</evidence>
<dbReference type="VEuPathDB" id="AmoebaDB:DICPUDRAFT_97997"/>
<dbReference type="eggNOG" id="ENOG502RIMC">
    <property type="taxonomic scope" value="Eukaryota"/>
</dbReference>
<evidence type="ECO:0000256" key="1">
    <source>
        <dbReference type="SAM" id="Coils"/>
    </source>
</evidence>
<sequence length="236" mass="27278">MTQYINSSNKENQINRPIIDSRTPLSTIKGGNINNPIKPSNKASNQPNPSLQNVIKLEHSLEDALKKIKLLEAQLKQKDVIISELKTQNQILVDSFSENEKTNSRINNNRIRKIQNLTLSNQTLQEKLEEEFFKNEKKDKINIIQNNNRIRLIHKLKTENNELKKNHHHNLHHQQNQVEQQLHHHEQLTINRSTNSSAPVEPAQSIKELIVPSQPISSSSVNYYGLEDYEEHVGEC</sequence>
<protein>
    <submittedName>
        <fullName evidence="3">Expressed protein</fullName>
    </submittedName>
</protein>
<dbReference type="FunCoup" id="F0ZLS1">
    <property type="interactions" value="398"/>
</dbReference>
<dbReference type="Proteomes" id="UP000001064">
    <property type="component" value="Unassembled WGS sequence"/>
</dbReference>
<dbReference type="KEGG" id="dpp:DICPUDRAFT_97997"/>
<name>F0ZLS1_DICPU</name>
<reference evidence="4" key="1">
    <citation type="journal article" date="2011" name="Genome Biol.">
        <title>Comparative genomics of the social amoebae Dictyostelium discoideum and Dictyostelium purpureum.</title>
        <authorList>
            <consortium name="US DOE Joint Genome Institute (JGI-PGF)"/>
            <person name="Sucgang R."/>
            <person name="Kuo A."/>
            <person name="Tian X."/>
            <person name="Salerno W."/>
            <person name="Parikh A."/>
            <person name="Feasley C.L."/>
            <person name="Dalin E."/>
            <person name="Tu H."/>
            <person name="Huang E."/>
            <person name="Barry K."/>
            <person name="Lindquist E."/>
            <person name="Shapiro H."/>
            <person name="Bruce D."/>
            <person name="Schmutz J."/>
            <person name="Salamov A."/>
            <person name="Fey P."/>
            <person name="Gaudet P."/>
            <person name="Anjard C."/>
            <person name="Babu M.M."/>
            <person name="Basu S."/>
            <person name="Bushmanova Y."/>
            <person name="van der Wel H."/>
            <person name="Katoh-Kurasawa M."/>
            <person name="Dinh C."/>
            <person name="Coutinho P.M."/>
            <person name="Saito T."/>
            <person name="Elias M."/>
            <person name="Schaap P."/>
            <person name="Kay R.R."/>
            <person name="Henrissat B."/>
            <person name="Eichinger L."/>
            <person name="Rivero F."/>
            <person name="Putnam N.H."/>
            <person name="West C.M."/>
            <person name="Loomis W.F."/>
            <person name="Chisholm R.L."/>
            <person name="Shaulsky G."/>
            <person name="Strassmann J.E."/>
            <person name="Queller D.C."/>
            <person name="Kuspa A."/>
            <person name="Grigoriev I.V."/>
        </authorList>
    </citation>
    <scope>NUCLEOTIDE SEQUENCE [LARGE SCALE GENOMIC DNA]</scope>
    <source>
        <strain evidence="4">QSDP1</strain>
    </source>
</reference>
<accession>F0ZLS1</accession>